<protein>
    <recommendedName>
        <fullName evidence="2">DUF4232 domain-containing protein</fullName>
    </recommendedName>
</protein>
<keyword evidence="4" id="KW-1185">Reference proteome</keyword>
<gene>
    <name evidence="3" type="ORF">HDF09_000970</name>
</gene>
<evidence type="ECO:0000313" key="4">
    <source>
        <dbReference type="Proteomes" id="UP000568106"/>
    </source>
</evidence>
<comment type="caution">
    <text evidence="3">The sequence shown here is derived from an EMBL/GenBank/DDBJ whole genome shotgun (WGS) entry which is preliminary data.</text>
</comment>
<organism evidence="3 4">
    <name type="scientific">Tunturiibacter empetritectus</name>
    <dbReference type="NCBI Taxonomy" id="3069691"/>
    <lineage>
        <taxon>Bacteria</taxon>
        <taxon>Pseudomonadati</taxon>
        <taxon>Acidobacteriota</taxon>
        <taxon>Terriglobia</taxon>
        <taxon>Terriglobales</taxon>
        <taxon>Acidobacteriaceae</taxon>
        <taxon>Tunturiibacter</taxon>
    </lineage>
</organism>
<evidence type="ECO:0000259" key="2">
    <source>
        <dbReference type="Pfam" id="PF14016"/>
    </source>
</evidence>
<feature type="signal peptide" evidence="1">
    <location>
        <begin position="1"/>
        <end position="25"/>
    </location>
</feature>
<sequence length="184" mass="19238">MNKPASNAVYVVVAVVLILASSASATPLPSASTLLACTAAQLSLSFDGENGNFDGMSQSGTLLVLRNIGGETCIVPGRPTLAFEDASNTKLPISLETPPGMHPGPVILPVAIPANAEATGELHWVSGEVFDNSKCFTPAFVAITFAAETLRAPFTGHLCAPSGQDAKYRFAYLKRDPVYVRSKS</sequence>
<feature type="domain" description="DUF4232" evidence="2">
    <location>
        <begin position="37"/>
        <end position="157"/>
    </location>
</feature>
<name>A0A7W8IHE2_9BACT</name>
<dbReference type="Proteomes" id="UP000568106">
    <property type="component" value="Unassembled WGS sequence"/>
</dbReference>
<feature type="chain" id="PRO_5030810919" description="DUF4232 domain-containing protein" evidence="1">
    <location>
        <begin position="26"/>
        <end position="184"/>
    </location>
</feature>
<dbReference type="AlphaFoldDB" id="A0A7W8IHE2"/>
<evidence type="ECO:0000256" key="1">
    <source>
        <dbReference type="SAM" id="SignalP"/>
    </source>
</evidence>
<proteinExistence type="predicted"/>
<dbReference type="Pfam" id="PF14016">
    <property type="entry name" value="DUF4232"/>
    <property type="match status" value="1"/>
</dbReference>
<accession>A0A7W8IHE2</accession>
<reference evidence="3" key="1">
    <citation type="submission" date="2020-08" db="EMBL/GenBank/DDBJ databases">
        <title>Genomic Encyclopedia of Type Strains, Phase IV (KMG-V): Genome sequencing to study the core and pangenomes of soil and plant-associated prokaryotes.</title>
        <authorList>
            <person name="Whitman W."/>
        </authorList>
    </citation>
    <scope>NUCLEOTIDE SEQUENCE [LARGE SCALE GENOMIC DNA]</scope>
    <source>
        <strain evidence="3">M8UP27</strain>
    </source>
</reference>
<evidence type="ECO:0000313" key="3">
    <source>
        <dbReference type="EMBL" id="MBB5316320.1"/>
    </source>
</evidence>
<keyword evidence="1" id="KW-0732">Signal</keyword>
<dbReference type="EMBL" id="JACHDY010000001">
    <property type="protein sequence ID" value="MBB5316320.1"/>
    <property type="molecule type" value="Genomic_DNA"/>
</dbReference>
<dbReference type="InterPro" id="IPR025326">
    <property type="entry name" value="DUF4232"/>
</dbReference>